<protein>
    <recommendedName>
        <fullName evidence="1">DUF5672 domain-containing protein</fullName>
    </recommendedName>
</protein>
<feature type="domain" description="DUF5672" evidence="1">
    <location>
        <begin position="66"/>
        <end position="200"/>
    </location>
</feature>
<proteinExistence type="predicted"/>
<name>A0A9X5GRQ1_9FIRM</name>
<comment type="caution">
    <text evidence="2">The sequence shown here is derived from an EMBL/GenBank/DDBJ whole genome shotgun (WGS) entry which is preliminary data.</text>
</comment>
<evidence type="ECO:0000259" key="1">
    <source>
        <dbReference type="Pfam" id="PF18922"/>
    </source>
</evidence>
<accession>A0A9X5GRQ1</accession>
<keyword evidence="3" id="KW-1185">Reference proteome</keyword>
<organism evidence="2 3">
    <name type="scientific">Parablautia muri</name>
    <dbReference type="NCBI Taxonomy" id="2320879"/>
    <lineage>
        <taxon>Bacteria</taxon>
        <taxon>Bacillati</taxon>
        <taxon>Bacillota</taxon>
        <taxon>Clostridia</taxon>
        <taxon>Lachnospirales</taxon>
        <taxon>Lachnospiraceae</taxon>
        <taxon>Parablautia</taxon>
    </lineage>
</organism>
<dbReference type="InterPro" id="IPR043729">
    <property type="entry name" value="DUF5672"/>
</dbReference>
<sequence>MTSVKVYETIKALEYSMKGIEFGEVVLITHRKPFTLPDGITYKHTTKLTDIDCFNYKTVYELGNYIHTDYVLLIHYDGFVVHPEKWQDQFLAYDYIGSPWPVPEGDKHRCFYDIYGNLCRVGNSISLRSKRLLDFPRKANLVWEKDRDGFYNEDVFLCCMNKHKIEEAGMRIAPVEVAKYFGHEHPVPETLEVDAPFVFHKWWGRNEQYPRFENPWTKRWLKIKGMIRPFSFWRQR</sequence>
<reference evidence="2" key="1">
    <citation type="submission" date="2018-09" db="EMBL/GenBank/DDBJ databases">
        <title>Murine metabolic-syndrome-specific gut microbial biobank.</title>
        <authorList>
            <person name="Liu C."/>
        </authorList>
    </citation>
    <scope>NUCLEOTIDE SEQUENCE</scope>
    <source>
        <strain evidence="2">D42-62</strain>
    </source>
</reference>
<evidence type="ECO:0000313" key="2">
    <source>
        <dbReference type="EMBL" id="NBJ91302.1"/>
    </source>
</evidence>
<dbReference type="Proteomes" id="UP001154420">
    <property type="component" value="Unassembled WGS sequence"/>
</dbReference>
<dbReference type="OrthoDB" id="7391526at2"/>
<dbReference type="AlphaFoldDB" id="A0A9X5GRQ1"/>
<gene>
    <name evidence="2" type="ORF">D5281_01555</name>
</gene>
<dbReference type="Pfam" id="PF18922">
    <property type="entry name" value="DUF5672"/>
    <property type="match status" value="1"/>
</dbReference>
<evidence type="ECO:0000313" key="3">
    <source>
        <dbReference type="Proteomes" id="UP001154420"/>
    </source>
</evidence>
<dbReference type="EMBL" id="QZDT01000001">
    <property type="protein sequence ID" value="NBJ91302.1"/>
    <property type="molecule type" value="Genomic_DNA"/>
</dbReference>